<sequence>FKVVRTYYGGRDILDEDLENALLVGMSPHEKRRMRKKRGLSLNSSSKNTVSDTALNSDTEDGADTSKNEINELEIGSMLDSDINSEPTDASAKQNGSVNVSSDGAVIATCSSKLSLLGHGPHGKQVVDYLLKEHGEDGIRDFCQRWRQVFVEAINPQFLPAGWDVTHSGRREFGDFSVYNPANKGSPSAAKDLTL</sequence>
<reference evidence="2" key="1">
    <citation type="journal article" date="2019" name="Sci. Rep.">
        <title>Draft genome of Tanacetum cinerariifolium, the natural source of mosquito coil.</title>
        <authorList>
            <person name="Yamashiro T."/>
            <person name="Shiraishi A."/>
            <person name="Satake H."/>
            <person name="Nakayama K."/>
        </authorList>
    </citation>
    <scope>NUCLEOTIDE SEQUENCE</scope>
</reference>
<feature type="compositionally biased region" description="Polar residues" evidence="1">
    <location>
        <begin position="41"/>
        <end position="57"/>
    </location>
</feature>
<organism evidence="2">
    <name type="scientific">Tanacetum cinerariifolium</name>
    <name type="common">Dalmatian daisy</name>
    <name type="synonym">Chrysanthemum cinerariifolium</name>
    <dbReference type="NCBI Taxonomy" id="118510"/>
    <lineage>
        <taxon>Eukaryota</taxon>
        <taxon>Viridiplantae</taxon>
        <taxon>Streptophyta</taxon>
        <taxon>Embryophyta</taxon>
        <taxon>Tracheophyta</taxon>
        <taxon>Spermatophyta</taxon>
        <taxon>Magnoliopsida</taxon>
        <taxon>eudicotyledons</taxon>
        <taxon>Gunneridae</taxon>
        <taxon>Pentapetalae</taxon>
        <taxon>asterids</taxon>
        <taxon>campanulids</taxon>
        <taxon>Asterales</taxon>
        <taxon>Asteraceae</taxon>
        <taxon>Asteroideae</taxon>
        <taxon>Anthemideae</taxon>
        <taxon>Anthemidinae</taxon>
        <taxon>Tanacetum</taxon>
    </lineage>
</organism>
<evidence type="ECO:0000256" key="1">
    <source>
        <dbReference type="SAM" id="MobiDB-lite"/>
    </source>
</evidence>
<comment type="caution">
    <text evidence="2">The sequence shown here is derived from an EMBL/GenBank/DDBJ whole genome shotgun (WGS) entry which is preliminary data.</text>
</comment>
<feature type="region of interest" description="Disordered" evidence="1">
    <location>
        <begin position="29"/>
        <end position="67"/>
    </location>
</feature>
<accession>A0A699II47</accession>
<protein>
    <submittedName>
        <fullName evidence="2">Protein RRP6-like 3 isoform X1</fullName>
    </submittedName>
</protein>
<feature type="compositionally biased region" description="Basic residues" evidence="1">
    <location>
        <begin position="30"/>
        <end position="39"/>
    </location>
</feature>
<dbReference type="EMBL" id="BKCJ010295298">
    <property type="protein sequence ID" value="GEZ57160.1"/>
    <property type="molecule type" value="Genomic_DNA"/>
</dbReference>
<evidence type="ECO:0000313" key="2">
    <source>
        <dbReference type="EMBL" id="GEZ57160.1"/>
    </source>
</evidence>
<gene>
    <name evidence="2" type="ORF">Tci_529133</name>
</gene>
<dbReference type="AlphaFoldDB" id="A0A699II47"/>
<proteinExistence type="predicted"/>
<name>A0A699II47_TANCI</name>
<feature type="non-terminal residue" evidence="2">
    <location>
        <position position="1"/>
    </location>
</feature>